<evidence type="ECO:0000256" key="5">
    <source>
        <dbReference type="SAM" id="Coils"/>
    </source>
</evidence>
<dbReference type="EMBL" id="JAGPNK010000013">
    <property type="protein sequence ID" value="KAH7309562.1"/>
    <property type="molecule type" value="Genomic_DNA"/>
</dbReference>
<evidence type="ECO:0000313" key="8">
    <source>
        <dbReference type="EMBL" id="KAH7309562.1"/>
    </source>
</evidence>
<evidence type="ECO:0000256" key="1">
    <source>
        <dbReference type="ARBA" id="ARBA00010378"/>
    </source>
</evidence>
<evidence type="ECO:0000313" key="9">
    <source>
        <dbReference type="Proteomes" id="UP000813444"/>
    </source>
</evidence>
<dbReference type="Pfam" id="PF17866">
    <property type="entry name" value="AAA_lid_6"/>
    <property type="match status" value="2"/>
</dbReference>
<organism evidence="8 9">
    <name type="scientific">Stachybotrys elegans</name>
    <dbReference type="NCBI Taxonomy" id="80388"/>
    <lineage>
        <taxon>Eukaryota</taxon>
        <taxon>Fungi</taxon>
        <taxon>Dikarya</taxon>
        <taxon>Ascomycota</taxon>
        <taxon>Pezizomycotina</taxon>
        <taxon>Sordariomycetes</taxon>
        <taxon>Hypocreomycetidae</taxon>
        <taxon>Hypocreales</taxon>
        <taxon>Stachybotryaceae</taxon>
        <taxon>Stachybotrys</taxon>
    </lineage>
</organism>
<evidence type="ECO:0000256" key="2">
    <source>
        <dbReference type="ARBA" id="ARBA00022741"/>
    </source>
</evidence>
<keyword evidence="4" id="KW-0067">ATP-binding</keyword>
<comment type="similarity">
    <text evidence="1">Belongs to the CbxX/CfxQ family.</text>
</comment>
<comment type="caution">
    <text evidence="8">The sequence shown here is derived from an EMBL/GenBank/DDBJ whole genome shotgun (WGS) entry which is preliminary data.</text>
</comment>
<proteinExistence type="inferred from homology"/>
<name>A0A8K0SJ59_9HYPO</name>
<dbReference type="InterPro" id="IPR003959">
    <property type="entry name" value="ATPase_AAA_core"/>
</dbReference>
<feature type="region of interest" description="Disordered" evidence="6">
    <location>
        <begin position="1791"/>
        <end position="1818"/>
    </location>
</feature>
<sequence length="2329" mass="261823">MPSIIDNERVARLQKLFGAVTAGKRTVSSTHDAGLFLEAAQAQESGEKCLELIMTRPSGLDAIRRSVRVSSRTDFLCKHIFPFLGFLASSDAKALRDGAWLQQLVVAVVDPPTAWEPILKLYRNNEFLDGDEDTATFAWLCQQVVLHQGPELDVLAQDLNNVLNERPLTEHSCRKVRETGYCVQKALQLKFLSGAATLDMEGPGGRHDNDFADFRKVSIYPTSDEFSSTVRPYYRRAAEISALDPSARAANHIDNMYRLLREDMLADMREDILVARGQKKGKKRSHILRGLFPVSMDTGDERRGKVATVLFGVRQGLEKIHGLEVEARKNFLKDNPRYLKNKSFGAFLSGNDIIGFAFVVRGDYRNGSLLQQPPLVGLQFTSSNAMIQALVAVSKQSQAWFLPVDTPVFAYEPVLERLKATLQLPLEAQLLRLEDEGAISGNFEPNALLKRLSRNLMEITDDPPCKFRVDGKDFPLDKAQAEALAHALTHALSVIQGPPGTGKSYVGALIAKMLLQNPSTRILVLSYTNHALDEFLKDLQKIGIPEDSMTRIGSKCDPQLEALAFERQFKASNTGRTPGTYAMLNKLRDETRELRHEIDETFNRFKTPLTPRDILDYLEFSQEERAQEFWEAFQVPQANDGFTVVDRRGAPISADYLIQQWQEGRGPGFLAHQVIPGNEFVWNLRREERKACIDKWIMSLRGETLATLQERTERFNEAQCAIDDEFNEAKRTFIKKKRVIGCTTTGAAMYTSLLASAAPDVVIVEEAGEIKEADTIAALASSTEQLILIGDHKQLRPKYNNYSLSVEKGDGYDVNRSLFERMILQHYSYQTLVRQHRMHPEISQLVRSLTYPTLLDGKKTSDRPEIRGIRARVAFINHDKPEEAVKAIGDRRDPGEPSSKENVFEANMVIKVVKYLAQQGYGTNNMVVLTPYLGQLRLLREKLSKDNDPLLSDLDSSELVRAGLMTEAAAKVKKQSIRLSTIDNYQGEESDIVIASLTRSNSNGDIGFMKAPERLNVLISRARNCLIMIGNMETFLASPQGQKCWEPFFALMKEHNFMQDGLIVRCEQHPESASMLQEPKDFDVKCPDGGCDKPCDAMLGCGRHRCPRRCHRLEDHSKTPCNQMVNMTCEKQHEYKVRCADKDIRCRQCLKEEEDMRRRLQRDLEMEKARAARESAYRQELEQIQDELAHHKRLMQIKQDEEAEQQDLVQKRAELESLKERRAQQEAMDKAKEEAKKKQKAASSTSNPSRTSWDVEPGSVEEEWEEMKKEDLAQSPVLDELMSMIGLEEVKRTFLSIKSRVDTALRQDIPITKERYGCTLLGNPGTGKTTVARLYARFLSSMGVVSGSAFEETSGSKLANIGVKGCQTLIDDVLEKGGGIIFIDEAYQLSSGNNPGGAAVLDFLLAEAENLTGKICFVLAGYAKQMESFFAHNPGFPSRFPLEMKFSDYSDKELLRIFERQINRKFKGTMRAEDGLQGLYCRIATRRVGRGRGKEGFGNARAVENLVDKICRRQSDRLTRDRRRKRKPDDFLLTKEDLIGPEPANTLSKSETWTKLQQLVGLGSVKEDVKSLFDSIQENYHRELNEESIIEYNLNRVFLGNPGTGKTTVAKMYGQILVDLGLLSNGEVIVKNPSDFVGSVLGQSEQQTKGILAATEGKVLVIDEAYGLYGGGGGSDIYKTAVIDTIVATVHSTPGDDRCVLLLGYRDQMEEMFQNVNPGLSRRFPISSAFNFEDFTRGELEKILDLKLGQQGFGVTQGAREVVLDMLDRARNRPHFGNAGEVDILLNEAKSRHQKRLSSGETKRRQTLEAKDFDPDHDRLERSETNVTQLFTGVVGCEGIVAKLQGYQRTVKTMKGLGMDPKDNIPFNFLFRGPPGTGKTTTARKMAKVFYDMGFLSTATVEDCSASDLVGQYVGQTGPKVRQLLDKALGRVLLIDEAYRLAEGHFAKEALDEIVDAVTKEKYRKRLIIILAGYEDDINRLLNVNPGLTSRFPEVIDFCGLEPDKCFELMRSRLSREKKGIESKGKAKMDISCLQTQSGGFFNTACQLFKDLSAQPSWASARDVETLTQAIFKAAMDAFTGGSNATITVSEEMVLAELGGMLSERTKRGMQAQRHPLDGLASQQQPPMADQQQRDIMTNTATTISTQAEPTVEQTTEQSSEDDEPAKKAEPTKIQKRAIRDAGVSDEIWEQLQRDAEAEEERERAYQAKVKARDEAANEEMRSRILGELIEEEEKEERERAEEEERERAYQAELKARNEEMRRRLLEELAEEEKRREKEAKLKRQLEMSGRCPAGFSWIRQAGGFRCAGGSHFVTEGELTAGSMPGGWF</sequence>
<feature type="compositionally biased region" description="Polar residues" evidence="6">
    <location>
        <begin position="1243"/>
        <end position="1252"/>
    </location>
</feature>
<dbReference type="Pfam" id="PF13086">
    <property type="entry name" value="AAA_11"/>
    <property type="match status" value="1"/>
</dbReference>
<feature type="compositionally biased region" description="Basic and acidic residues" evidence="6">
    <location>
        <begin position="1220"/>
        <end position="1236"/>
    </location>
</feature>
<dbReference type="GO" id="GO:0016887">
    <property type="term" value="F:ATP hydrolysis activity"/>
    <property type="evidence" value="ECO:0007669"/>
    <property type="project" value="InterPro"/>
</dbReference>
<dbReference type="InterPro" id="IPR050773">
    <property type="entry name" value="CbxX/CfxQ_RuBisCO_ESX"/>
</dbReference>
<dbReference type="SUPFAM" id="SSF52540">
    <property type="entry name" value="P-loop containing nucleoside triphosphate hydrolases"/>
    <property type="match status" value="4"/>
</dbReference>
<dbReference type="CDD" id="cd17936">
    <property type="entry name" value="EEXXEc_NFX1"/>
    <property type="match status" value="1"/>
</dbReference>
<feature type="domain" description="AAA+ ATPase" evidence="7">
    <location>
        <begin position="1592"/>
        <end position="1717"/>
    </location>
</feature>
<dbReference type="PANTHER" id="PTHR43392">
    <property type="entry name" value="AAA-TYPE ATPASE FAMILY PROTEIN / ANKYRIN REPEAT FAMILY PROTEIN"/>
    <property type="match status" value="1"/>
</dbReference>
<protein>
    <submittedName>
        <fullName evidence="8">ATPase protein</fullName>
    </submittedName>
</protein>
<dbReference type="InterPro" id="IPR003593">
    <property type="entry name" value="AAA+_ATPase"/>
</dbReference>
<dbReference type="GO" id="GO:0005524">
    <property type="term" value="F:ATP binding"/>
    <property type="evidence" value="ECO:0007669"/>
    <property type="project" value="UniProtKB-KW"/>
</dbReference>
<dbReference type="InterPro" id="IPR041679">
    <property type="entry name" value="DNA2/NAM7-like_C"/>
</dbReference>
<dbReference type="InterPro" id="IPR041627">
    <property type="entry name" value="AAA_lid_6"/>
</dbReference>
<dbReference type="PANTHER" id="PTHR43392:SF2">
    <property type="entry name" value="AAA-TYPE ATPASE FAMILY PROTEIN _ ANKYRIN REPEAT FAMILY PROTEIN"/>
    <property type="match status" value="1"/>
</dbReference>
<feature type="coiled-coil region" evidence="5">
    <location>
        <begin position="2189"/>
        <end position="2289"/>
    </location>
</feature>
<dbReference type="CDD" id="cd18808">
    <property type="entry name" value="SF1_C_Upf1"/>
    <property type="match status" value="1"/>
</dbReference>
<dbReference type="CDD" id="cd00009">
    <property type="entry name" value="AAA"/>
    <property type="match status" value="2"/>
</dbReference>
<dbReference type="Gene3D" id="1.10.8.60">
    <property type="match status" value="2"/>
</dbReference>
<dbReference type="OrthoDB" id="2423195at2759"/>
<accession>A0A8K0SJ59</accession>
<keyword evidence="3" id="KW-0378">Hydrolase</keyword>
<evidence type="ECO:0000259" key="7">
    <source>
        <dbReference type="SMART" id="SM00382"/>
    </source>
</evidence>
<keyword evidence="9" id="KW-1185">Reference proteome</keyword>
<dbReference type="FunFam" id="3.40.50.300:FF:001660">
    <property type="entry name" value="NF-X1 finger and helicase protein, putative"/>
    <property type="match status" value="1"/>
</dbReference>
<evidence type="ECO:0000256" key="4">
    <source>
        <dbReference type="ARBA" id="ARBA00022840"/>
    </source>
</evidence>
<dbReference type="InterPro" id="IPR047187">
    <property type="entry name" value="SF1_C_Upf1"/>
</dbReference>
<dbReference type="FunFam" id="1.10.8.60:FF:000160">
    <property type="entry name" value="WGS project CABT00000000 data, contig 2.55"/>
    <property type="match status" value="1"/>
</dbReference>
<dbReference type="Proteomes" id="UP000813444">
    <property type="component" value="Unassembled WGS sequence"/>
</dbReference>
<evidence type="ECO:0000256" key="6">
    <source>
        <dbReference type="SAM" id="MobiDB-lite"/>
    </source>
</evidence>
<feature type="compositionally biased region" description="Polar residues" evidence="6">
    <location>
        <begin position="2142"/>
        <end position="2158"/>
    </location>
</feature>
<keyword evidence="2" id="KW-0547">Nucleotide-binding</keyword>
<feature type="region of interest" description="Disordered" evidence="6">
    <location>
        <begin position="2142"/>
        <end position="2179"/>
    </location>
</feature>
<dbReference type="InterPro" id="IPR027417">
    <property type="entry name" value="P-loop_NTPase"/>
</dbReference>
<reference evidence="8" key="1">
    <citation type="journal article" date="2021" name="Nat. Commun.">
        <title>Genetic determinants of endophytism in the Arabidopsis root mycobiome.</title>
        <authorList>
            <person name="Mesny F."/>
            <person name="Miyauchi S."/>
            <person name="Thiergart T."/>
            <person name="Pickel B."/>
            <person name="Atanasova L."/>
            <person name="Karlsson M."/>
            <person name="Huettel B."/>
            <person name="Barry K.W."/>
            <person name="Haridas S."/>
            <person name="Chen C."/>
            <person name="Bauer D."/>
            <person name="Andreopoulos W."/>
            <person name="Pangilinan J."/>
            <person name="LaButti K."/>
            <person name="Riley R."/>
            <person name="Lipzen A."/>
            <person name="Clum A."/>
            <person name="Drula E."/>
            <person name="Henrissat B."/>
            <person name="Kohler A."/>
            <person name="Grigoriev I.V."/>
            <person name="Martin F.M."/>
            <person name="Hacquard S."/>
        </authorList>
    </citation>
    <scope>NUCLEOTIDE SEQUENCE</scope>
    <source>
        <strain evidence="8">MPI-CAGE-CH-0235</strain>
    </source>
</reference>
<feature type="compositionally biased region" description="Basic and acidic residues" evidence="6">
    <location>
        <begin position="1801"/>
        <end position="1818"/>
    </location>
</feature>
<dbReference type="Pfam" id="PF13087">
    <property type="entry name" value="AAA_12"/>
    <property type="match status" value="1"/>
</dbReference>
<feature type="domain" description="AAA+ ATPase" evidence="7">
    <location>
        <begin position="1314"/>
        <end position="1468"/>
    </location>
</feature>
<evidence type="ECO:0000256" key="3">
    <source>
        <dbReference type="ARBA" id="ARBA00022806"/>
    </source>
</evidence>
<dbReference type="SMART" id="SM00382">
    <property type="entry name" value="AAA"/>
    <property type="match status" value="4"/>
</dbReference>
<dbReference type="PRINTS" id="PR00819">
    <property type="entry name" value="CBXCFQXSUPER"/>
</dbReference>
<dbReference type="InterPro" id="IPR000641">
    <property type="entry name" value="CbxX/CfxQ"/>
</dbReference>
<dbReference type="Pfam" id="PF00004">
    <property type="entry name" value="AAA"/>
    <property type="match status" value="3"/>
</dbReference>
<dbReference type="Gene3D" id="3.40.50.300">
    <property type="entry name" value="P-loop containing nucleotide triphosphate hydrolases"/>
    <property type="match status" value="5"/>
</dbReference>
<keyword evidence="3" id="KW-0347">Helicase</keyword>
<dbReference type="FunFam" id="3.40.50.300:FF:000216">
    <property type="entry name" value="Type VII secretion ATPase EccA"/>
    <property type="match status" value="3"/>
</dbReference>
<gene>
    <name evidence="8" type="ORF">B0I35DRAFT_83358</name>
</gene>
<dbReference type="InterPro" id="IPR041677">
    <property type="entry name" value="DNA2/NAM7_AAA_11"/>
</dbReference>
<feature type="domain" description="AAA+ ATPase" evidence="7">
    <location>
        <begin position="1865"/>
        <end position="2002"/>
    </location>
</feature>
<feature type="region of interest" description="Disordered" evidence="6">
    <location>
        <begin position="1220"/>
        <end position="1271"/>
    </location>
</feature>
<feature type="domain" description="AAA+ ATPase" evidence="7">
    <location>
        <begin position="489"/>
        <end position="769"/>
    </location>
</feature>
<keyword evidence="5" id="KW-0175">Coiled coil</keyword>
<dbReference type="GO" id="GO:0004386">
    <property type="term" value="F:helicase activity"/>
    <property type="evidence" value="ECO:0007669"/>
    <property type="project" value="InterPro"/>
</dbReference>